<keyword evidence="6" id="KW-1185">Reference proteome</keyword>
<dbReference type="GO" id="GO:0000160">
    <property type="term" value="P:phosphorelay signal transduction system"/>
    <property type="evidence" value="ECO:0007669"/>
    <property type="project" value="InterPro"/>
</dbReference>
<dbReference type="eggNOG" id="COG2197">
    <property type="taxonomic scope" value="Bacteria"/>
</dbReference>
<sequence length="267" mass="28852">MCELSYARGVLDHWGRGERSLTSTKSLRRGSPACRTAWEERDWSCEARTHAARPRRSEAPMSADARRVAVVGDCPLLRNGVAHVVEDAADFTLALTTRSVDEAAAALVPGDIALVDLQLPPACLSDVVGRLTAQGVAVLVFSSGPDRHAVPAMRAGARGCLSRQADERELLAAIRLVADGCSYISADLAVRADPAPSCRVTDRERQILDLVAHGETDHAIAVRLGISEHTVHSHLDRLRDKIGSRRRADLTRFAITHDIIPPASWPG</sequence>
<gene>
    <name evidence="5" type="ORF">BN159_1160</name>
</gene>
<feature type="domain" description="HTH luxR-type" evidence="3">
    <location>
        <begin position="193"/>
        <end position="258"/>
    </location>
</feature>
<keyword evidence="2" id="KW-0597">Phosphoprotein</keyword>
<dbReference type="InterPro" id="IPR016032">
    <property type="entry name" value="Sig_transdc_resp-reg_C-effctor"/>
</dbReference>
<evidence type="ECO:0000259" key="3">
    <source>
        <dbReference type="PROSITE" id="PS50043"/>
    </source>
</evidence>
<organism evidence="5 6">
    <name type="scientific">Streptomyces davaonensis (strain DSM 101723 / JCM 4913 / KCC S-0913 / 768)</name>
    <dbReference type="NCBI Taxonomy" id="1214101"/>
    <lineage>
        <taxon>Bacteria</taxon>
        <taxon>Bacillati</taxon>
        <taxon>Actinomycetota</taxon>
        <taxon>Actinomycetes</taxon>
        <taxon>Kitasatosporales</taxon>
        <taxon>Streptomycetaceae</taxon>
        <taxon>Streptomyces</taxon>
    </lineage>
</organism>
<dbReference type="Proteomes" id="UP000008043">
    <property type="component" value="Chromosome"/>
</dbReference>
<dbReference type="PROSITE" id="PS50110">
    <property type="entry name" value="RESPONSE_REGULATORY"/>
    <property type="match status" value="1"/>
</dbReference>
<reference evidence="5 6" key="1">
    <citation type="journal article" date="2012" name="J. Bacteriol.">
        <title>Genome sequence of the bacterium Streptomyces davawensis JCM 4913 and heterologous production of the unique antibiotic roseoflavin.</title>
        <authorList>
            <person name="Jankowitsch F."/>
            <person name="Schwarz J."/>
            <person name="Ruckert C."/>
            <person name="Gust B."/>
            <person name="Szczepanowski R."/>
            <person name="Blom J."/>
            <person name="Pelzer S."/>
            <person name="Kalinowski J."/>
            <person name="Mack M."/>
        </authorList>
    </citation>
    <scope>NUCLEOTIDE SEQUENCE [LARGE SCALE GENOMIC DNA]</scope>
    <source>
        <strain evidence="6">DSM 101723 / JCM 4913 / KCC S-0913 / 768</strain>
    </source>
</reference>
<dbReference type="AlphaFoldDB" id="K4QYT4"/>
<evidence type="ECO:0000256" key="2">
    <source>
        <dbReference type="PROSITE-ProRule" id="PRU00169"/>
    </source>
</evidence>
<dbReference type="SMART" id="SM00421">
    <property type="entry name" value="HTH_LUXR"/>
    <property type="match status" value="1"/>
</dbReference>
<evidence type="ECO:0000313" key="6">
    <source>
        <dbReference type="Proteomes" id="UP000008043"/>
    </source>
</evidence>
<dbReference type="EMBL" id="HE971709">
    <property type="protein sequence ID" value="CCK25539.1"/>
    <property type="molecule type" value="Genomic_DNA"/>
</dbReference>
<evidence type="ECO:0000313" key="5">
    <source>
        <dbReference type="EMBL" id="CCK25539.1"/>
    </source>
</evidence>
<dbReference type="Gene3D" id="3.40.50.2300">
    <property type="match status" value="1"/>
</dbReference>
<dbReference type="GO" id="GO:0006355">
    <property type="term" value="P:regulation of DNA-templated transcription"/>
    <property type="evidence" value="ECO:0007669"/>
    <property type="project" value="InterPro"/>
</dbReference>
<dbReference type="PANTHER" id="PTHR43214">
    <property type="entry name" value="TWO-COMPONENT RESPONSE REGULATOR"/>
    <property type="match status" value="1"/>
</dbReference>
<dbReference type="SUPFAM" id="SSF46894">
    <property type="entry name" value="C-terminal effector domain of the bipartite response regulators"/>
    <property type="match status" value="1"/>
</dbReference>
<dbReference type="InterPro" id="IPR000792">
    <property type="entry name" value="Tscrpt_reg_LuxR_C"/>
</dbReference>
<dbReference type="SUPFAM" id="SSF52172">
    <property type="entry name" value="CheY-like"/>
    <property type="match status" value="1"/>
</dbReference>
<dbReference type="HOGENOM" id="CLU_000445_90_1_11"/>
<evidence type="ECO:0000259" key="4">
    <source>
        <dbReference type="PROSITE" id="PS50110"/>
    </source>
</evidence>
<dbReference type="CDD" id="cd06170">
    <property type="entry name" value="LuxR_C_like"/>
    <property type="match status" value="1"/>
</dbReference>
<keyword evidence="1" id="KW-0238">DNA-binding</keyword>
<dbReference type="PRINTS" id="PR00038">
    <property type="entry name" value="HTHLUXR"/>
</dbReference>
<proteinExistence type="predicted"/>
<dbReference type="Pfam" id="PF00196">
    <property type="entry name" value="GerE"/>
    <property type="match status" value="1"/>
</dbReference>
<feature type="modified residue" description="4-aspartylphosphate" evidence="2">
    <location>
        <position position="116"/>
    </location>
</feature>
<dbReference type="InterPro" id="IPR039420">
    <property type="entry name" value="WalR-like"/>
</dbReference>
<feature type="domain" description="Response regulatory" evidence="4">
    <location>
        <begin position="67"/>
        <end position="178"/>
    </location>
</feature>
<name>K4QYT4_STRDJ</name>
<dbReference type="PROSITE" id="PS50043">
    <property type="entry name" value="HTH_LUXR_2"/>
    <property type="match status" value="1"/>
</dbReference>
<evidence type="ECO:0008006" key="7">
    <source>
        <dbReference type="Google" id="ProtNLM"/>
    </source>
</evidence>
<protein>
    <recommendedName>
        <fullName evidence="7">Response regulator transcription factor</fullName>
    </recommendedName>
</protein>
<dbReference type="GO" id="GO:0003677">
    <property type="term" value="F:DNA binding"/>
    <property type="evidence" value="ECO:0007669"/>
    <property type="project" value="UniProtKB-KW"/>
</dbReference>
<dbReference type="InterPro" id="IPR011006">
    <property type="entry name" value="CheY-like_superfamily"/>
</dbReference>
<dbReference type="PATRIC" id="fig|1214101.3.peg.1176"/>
<dbReference type="InterPro" id="IPR001789">
    <property type="entry name" value="Sig_transdc_resp-reg_receiver"/>
</dbReference>
<evidence type="ECO:0000256" key="1">
    <source>
        <dbReference type="ARBA" id="ARBA00023125"/>
    </source>
</evidence>
<dbReference type="STRING" id="1214101.BN159_1160"/>
<dbReference type="KEGG" id="sdv:BN159_1160"/>
<accession>K4QYT4</accession>
<dbReference type="SMART" id="SM00448">
    <property type="entry name" value="REC"/>
    <property type="match status" value="1"/>
</dbReference>